<evidence type="ECO:0000313" key="4">
    <source>
        <dbReference type="EMBL" id="ARN80040.1"/>
    </source>
</evidence>
<dbReference type="AlphaFoldDB" id="A0A1W6MR06"/>
<evidence type="ECO:0000313" key="5">
    <source>
        <dbReference type="Proteomes" id="UP000193978"/>
    </source>
</evidence>
<dbReference type="OrthoDB" id="9789782at2"/>
<dbReference type="Gene3D" id="6.10.340.10">
    <property type="match status" value="1"/>
</dbReference>
<dbReference type="Pfam" id="PF00211">
    <property type="entry name" value="Guanylate_cyc"/>
    <property type="match status" value="1"/>
</dbReference>
<accession>A0A1W6MR06</accession>
<name>A0A1W6MR06_9HYPH</name>
<dbReference type="PANTHER" id="PTHR43081:SF18">
    <property type="entry name" value="BLL7624 PROTEIN"/>
    <property type="match status" value="1"/>
</dbReference>
<dbReference type="EMBL" id="CP019948">
    <property type="protein sequence ID" value="ARN80040.1"/>
    <property type="molecule type" value="Genomic_DNA"/>
</dbReference>
<dbReference type="InterPro" id="IPR001054">
    <property type="entry name" value="A/G_cyclase"/>
</dbReference>
<protein>
    <submittedName>
        <fullName evidence="4">Adenylate/guanylate cyclase domain-containing protein</fullName>
    </submittedName>
</protein>
<dbReference type="STRING" id="655015.B1812_01915"/>
<dbReference type="GO" id="GO:0035556">
    <property type="term" value="P:intracellular signal transduction"/>
    <property type="evidence" value="ECO:0007669"/>
    <property type="project" value="InterPro"/>
</dbReference>
<dbReference type="PROSITE" id="PS50125">
    <property type="entry name" value="GUANYLATE_CYCLASE_2"/>
    <property type="match status" value="1"/>
</dbReference>
<keyword evidence="1" id="KW-0812">Transmembrane</keyword>
<evidence type="ECO:0000259" key="3">
    <source>
        <dbReference type="PROSITE" id="PS50885"/>
    </source>
</evidence>
<feature type="domain" description="HAMP" evidence="3">
    <location>
        <begin position="329"/>
        <end position="384"/>
    </location>
</feature>
<dbReference type="Proteomes" id="UP000193978">
    <property type="component" value="Chromosome"/>
</dbReference>
<dbReference type="Gene3D" id="3.30.70.1230">
    <property type="entry name" value="Nucleotide cyclase"/>
    <property type="match status" value="1"/>
</dbReference>
<dbReference type="PANTHER" id="PTHR43081">
    <property type="entry name" value="ADENYLATE CYCLASE, TERMINAL-DIFFERENTIATION SPECIFIC-RELATED"/>
    <property type="match status" value="1"/>
</dbReference>
<dbReference type="SMART" id="SM00044">
    <property type="entry name" value="CYCc"/>
    <property type="match status" value="1"/>
</dbReference>
<gene>
    <name evidence="4" type="ORF">B1812_01915</name>
</gene>
<dbReference type="SUPFAM" id="SSF55073">
    <property type="entry name" value="Nucleotide cyclase"/>
    <property type="match status" value="1"/>
</dbReference>
<dbReference type="InterPro" id="IPR029787">
    <property type="entry name" value="Nucleotide_cyclase"/>
</dbReference>
<dbReference type="GO" id="GO:0016020">
    <property type="term" value="C:membrane"/>
    <property type="evidence" value="ECO:0007669"/>
    <property type="project" value="InterPro"/>
</dbReference>
<dbReference type="CDD" id="cd07302">
    <property type="entry name" value="CHD"/>
    <property type="match status" value="1"/>
</dbReference>
<dbReference type="InterPro" id="IPR050697">
    <property type="entry name" value="Adenylyl/Guanylyl_Cyclase_3/4"/>
</dbReference>
<keyword evidence="5" id="KW-1185">Reference proteome</keyword>
<dbReference type="GO" id="GO:0004016">
    <property type="term" value="F:adenylate cyclase activity"/>
    <property type="evidence" value="ECO:0007669"/>
    <property type="project" value="UniProtKB-ARBA"/>
</dbReference>
<dbReference type="RefSeq" id="WP_085770097.1">
    <property type="nucleotide sequence ID" value="NZ_AP027149.1"/>
</dbReference>
<proteinExistence type="predicted"/>
<dbReference type="InterPro" id="IPR003660">
    <property type="entry name" value="HAMP_dom"/>
</dbReference>
<keyword evidence="1" id="KW-0472">Membrane</keyword>
<dbReference type="GO" id="GO:0006171">
    <property type="term" value="P:cAMP biosynthetic process"/>
    <property type="evidence" value="ECO:0007669"/>
    <property type="project" value="TreeGrafter"/>
</dbReference>
<keyword evidence="1" id="KW-1133">Transmembrane helix</keyword>
<reference evidence="4 5" key="1">
    <citation type="submission" date="2017-02" db="EMBL/GenBank/DDBJ databases">
        <authorList>
            <person name="Peterson S.W."/>
        </authorList>
    </citation>
    <scope>NUCLEOTIDE SEQUENCE [LARGE SCALE GENOMIC DNA]</scope>
    <source>
        <strain evidence="4 5">S285</strain>
    </source>
</reference>
<sequence length="670" mass="72996">MLFKLSFVSRLVALVIGAAVTSTLLASAASSWFFYRDQLTEIERQGLTIARLLARAAAVADQTPVDVEEIIAQHMVVAATAISELVAVAETCGLTTEQINERLTRIDDKSILDEVWVSDEKGFSKLHTGHSPDFQFKPSAKEQPQAHEFWGLLTGASSVVIQSIQKREVDGERYKYVGVPGVDKPRIVEVGYSARYFDRMKERIGLQRVVDGLLAGGDIDAIFIFDKGSRLIVGPKRDVERQGAKLSEGELAPIAEVIRTGVAKSMTIGSGDSVIAPINSENGERLGAALIRLPLGRIGHHIRVQLMVAFAISMIASLAGAALAAWIARRQMAPIGAITRAARSLEADRVLDGRLSAVAAKDDELGQLARVFMTTAQDFLTREKTLDALVAQRTTALEARNSELMRLSERLSSYLSPQVYETLFQNGQVVPTLAQRKKLTILFADVVSFSEIAESVEAEDLTRLLNEFLNEMAGIALKHGATIDKYIGDAIMVFFGDPKSRGIKEDAKACVLMAMEMVAAARRLDRKWRSAGLGYPLRLRVGINTGYCTVGDFGSQQRMDYTIVGHQVNLAARIEKAAEPNSILLAHETWSLVKDEVLAEEQAPIHVKGVQAPVSTYKVSGLVTEAKGIIEEESDGVSVRIDLASADKSEVARILKTALKKLDVDEIAAD</sequence>
<evidence type="ECO:0000256" key="1">
    <source>
        <dbReference type="SAM" id="Phobius"/>
    </source>
</evidence>
<evidence type="ECO:0000259" key="2">
    <source>
        <dbReference type="PROSITE" id="PS50125"/>
    </source>
</evidence>
<feature type="domain" description="Guanylate cyclase" evidence="2">
    <location>
        <begin position="440"/>
        <end position="575"/>
    </location>
</feature>
<organism evidence="4 5">
    <name type="scientific">Methylocystis bryophila</name>
    <dbReference type="NCBI Taxonomy" id="655015"/>
    <lineage>
        <taxon>Bacteria</taxon>
        <taxon>Pseudomonadati</taxon>
        <taxon>Pseudomonadota</taxon>
        <taxon>Alphaproteobacteria</taxon>
        <taxon>Hyphomicrobiales</taxon>
        <taxon>Methylocystaceae</taxon>
        <taxon>Methylocystis</taxon>
    </lineage>
</organism>
<dbReference type="KEGG" id="mbry:B1812_01915"/>
<dbReference type="PROSITE" id="PS50885">
    <property type="entry name" value="HAMP"/>
    <property type="match status" value="1"/>
</dbReference>
<feature type="transmembrane region" description="Helical" evidence="1">
    <location>
        <begin position="306"/>
        <end position="328"/>
    </location>
</feature>